<feature type="compositionally biased region" description="Polar residues" evidence="1">
    <location>
        <begin position="1"/>
        <end position="17"/>
    </location>
</feature>
<evidence type="ECO:0000313" key="3">
    <source>
        <dbReference type="EMBL" id="MCK7613788.1"/>
    </source>
</evidence>
<reference evidence="3" key="1">
    <citation type="submission" date="2022-04" db="EMBL/GenBank/DDBJ databases">
        <title>Roseibium sp. CAU 1639 isolated from mud.</title>
        <authorList>
            <person name="Kim W."/>
        </authorList>
    </citation>
    <scope>NUCLEOTIDE SEQUENCE</scope>
    <source>
        <strain evidence="3">CAU 1639</strain>
    </source>
</reference>
<feature type="region of interest" description="Disordered" evidence="1">
    <location>
        <begin position="1"/>
        <end position="20"/>
    </location>
</feature>
<feature type="transmembrane region" description="Helical" evidence="2">
    <location>
        <begin position="56"/>
        <end position="79"/>
    </location>
</feature>
<keyword evidence="2" id="KW-1133">Transmembrane helix</keyword>
<feature type="transmembrane region" description="Helical" evidence="2">
    <location>
        <begin position="99"/>
        <end position="123"/>
    </location>
</feature>
<dbReference type="EMBL" id="JALNMJ010000011">
    <property type="protein sequence ID" value="MCK7613788.1"/>
    <property type="molecule type" value="Genomic_DNA"/>
</dbReference>
<dbReference type="Pfam" id="PF11911">
    <property type="entry name" value="DUF3429"/>
    <property type="match status" value="1"/>
</dbReference>
<keyword evidence="2" id="KW-0812">Transmembrane</keyword>
<dbReference type="PANTHER" id="PTHR15887:SF1">
    <property type="entry name" value="TRANSMEMBRANE PROTEIN 69"/>
    <property type="match status" value="1"/>
</dbReference>
<feature type="transmembrane region" description="Helical" evidence="2">
    <location>
        <begin position="22"/>
        <end position="44"/>
    </location>
</feature>
<dbReference type="PANTHER" id="PTHR15887">
    <property type="entry name" value="TRANSMEMBRANE PROTEIN 69"/>
    <property type="match status" value="1"/>
</dbReference>
<dbReference type="InterPro" id="IPR021836">
    <property type="entry name" value="DUF3429"/>
</dbReference>
<evidence type="ECO:0000313" key="4">
    <source>
        <dbReference type="Proteomes" id="UP001431221"/>
    </source>
</evidence>
<protein>
    <submittedName>
        <fullName evidence="3">DUF3429 domain-containing protein</fullName>
    </submittedName>
</protein>
<keyword evidence="2" id="KW-0472">Membrane</keyword>
<evidence type="ECO:0000256" key="1">
    <source>
        <dbReference type="SAM" id="MobiDB-lite"/>
    </source>
</evidence>
<gene>
    <name evidence="3" type="ORF">M0H32_16595</name>
</gene>
<comment type="caution">
    <text evidence="3">The sequence shown here is derived from an EMBL/GenBank/DDBJ whole genome shotgun (WGS) entry which is preliminary data.</text>
</comment>
<keyword evidence="4" id="KW-1185">Reference proteome</keyword>
<organism evidence="3 4">
    <name type="scientific">Roseibium sediminicola</name>
    <dbReference type="NCBI Taxonomy" id="2933272"/>
    <lineage>
        <taxon>Bacteria</taxon>
        <taxon>Pseudomonadati</taxon>
        <taxon>Pseudomonadota</taxon>
        <taxon>Alphaproteobacteria</taxon>
        <taxon>Hyphomicrobiales</taxon>
        <taxon>Stappiaceae</taxon>
        <taxon>Roseibium</taxon>
    </lineage>
</organism>
<accession>A0ABT0GWG2</accession>
<sequence length="161" mass="16854">MSTGHETAVTDQPRQPSSVPPAAAWLGGTGALPFLALALLTIFGPDTWTAWAGRALTFYGAVILSFLGGIQWGMAIAARSPAPDSALPRRLVTSVVPSLIGWAALLMPFKIGLFMMVAAFALVLFADVRASMKGEAPDWYPKLRIPLSAVVMASLVAGAMA</sequence>
<proteinExistence type="predicted"/>
<dbReference type="RefSeq" id="WP_248155999.1">
    <property type="nucleotide sequence ID" value="NZ_JALNMJ010000011.1"/>
</dbReference>
<name>A0ABT0GWG2_9HYPH</name>
<dbReference type="Proteomes" id="UP001431221">
    <property type="component" value="Unassembled WGS sequence"/>
</dbReference>
<evidence type="ECO:0000256" key="2">
    <source>
        <dbReference type="SAM" id="Phobius"/>
    </source>
</evidence>